<accession>A0A4S3TIR1</accession>
<dbReference type="AlphaFoldDB" id="A0A4S3TIR1"/>
<keyword evidence="2" id="KW-1133">Transmembrane helix</keyword>
<evidence type="ECO:0000256" key="1">
    <source>
        <dbReference type="SAM" id="MobiDB-lite"/>
    </source>
</evidence>
<dbReference type="RefSeq" id="WP_141465588.1">
    <property type="nucleotide sequence ID" value="NZ_RBZW01000053.1"/>
</dbReference>
<feature type="transmembrane region" description="Helical" evidence="2">
    <location>
        <begin position="355"/>
        <end position="374"/>
    </location>
</feature>
<feature type="transmembrane region" description="Helical" evidence="2">
    <location>
        <begin position="43"/>
        <end position="60"/>
    </location>
</feature>
<evidence type="ECO:0000313" key="4">
    <source>
        <dbReference type="Proteomes" id="UP000318864"/>
    </source>
</evidence>
<feature type="region of interest" description="Disordered" evidence="1">
    <location>
        <begin position="200"/>
        <end position="233"/>
    </location>
</feature>
<keyword evidence="2" id="KW-0812">Transmembrane</keyword>
<dbReference type="Pfam" id="PF09997">
    <property type="entry name" value="DUF2238"/>
    <property type="match status" value="1"/>
</dbReference>
<feature type="transmembrane region" description="Helical" evidence="2">
    <location>
        <begin position="242"/>
        <end position="259"/>
    </location>
</feature>
<dbReference type="Proteomes" id="UP000318864">
    <property type="component" value="Unassembled WGS sequence"/>
</dbReference>
<dbReference type="OrthoDB" id="313603at2157"/>
<protein>
    <recommendedName>
        <fullName evidence="5">DUF2238 domain-containing protein</fullName>
    </recommendedName>
</protein>
<evidence type="ECO:0008006" key="5">
    <source>
        <dbReference type="Google" id="ProtNLM"/>
    </source>
</evidence>
<feature type="transmembrane region" description="Helical" evidence="2">
    <location>
        <begin position="325"/>
        <end position="343"/>
    </location>
</feature>
<feature type="transmembrane region" description="Helical" evidence="2">
    <location>
        <begin position="265"/>
        <end position="282"/>
    </location>
</feature>
<evidence type="ECO:0000313" key="3">
    <source>
        <dbReference type="EMBL" id="THE63954.1"/>
    </source>
</evidence>
<keyword evidence="4" id="KW-1185">Reference proteome</keyword>
<gene>
    <name evidence="3" type="ORF">D8Y22_15470</name>
</gene>
<organism evidence="3 4">
    <name type="scientific">Salinadaptatus halalkaliphilus</name>
    <dbReference type="NCBI Taxonomy" id="2419781"/>
    <lineage>
        <taxon>Archaea</taxon>
        <taxon>Methanobacteriati</taxon>
        <taxon>Methanobacteriota</taxon>
        <taxon>Stenosarchaea group</taxon>
        <taxon>Halobacteria</taxon>
        <taxon>Halobacteriales</taxon>
        <taxon>Natrialbaceae</taxon>
        <taxon>Salinadaptatus</taxon>
    </lineage>
</organism>
<name>A0A4S3TIR1_9EURY</name>
<proteinExistence type="predicted"/>
<dbReference type="InterPro" id="IPR014509">
    <property type="entry name" value="YjdF-like"/>
</dbReference>
<feature type="transmembrane region" description="Helical" evidence="2">
    <location>
        <begin position="97"/>
        <end position="116"/>
    </location>
</feature>
<feature type="transmembrane region" description="Helical" evidence="2">
    <location>
        <begin position="403"/>
        <end position="422"/>
    </location>
</feature>
<feature type="transmembrane region" description="Helical" evidence="2">
    <location>
        <begin position="123"/>
        <end position="142"/>
    </location>
</feature>
<dbReference type="EMBL" id="RBZW01000053">
    <property type="protein sequence ID" value="THE63954.1"/>
    <property type="molecule type" value="Genomic_DNA"/>
</dbReference>
<feature type="transmembrane region" description="Helical" evidence="2">
    <location>
        <begin position="20"/>
        <end position="37"/>
    </location>
</feature>
<comment type="caution">
    <text evidence="3">The sequence shown here is derived from an EMBL/GenBank/DDBJ whole genome shotgun (WGS) entry which is preliminary data.</text>
</comment>
<feature type="transmembrane region" description="Helical" evidence="2">
    <location>
        <begin position="294"/>
        <end position="313"/>
    </location>
</feature>
<feature type="transmembrane region" description="Helical" evidence="2">
    <location>
        <begin position="172"/>
        <end position="190"/>
    </location>
</feature>
<evidence type="ECO:0000256" key="2">
    <source>
        <dbReference type="SAM" id="Phobius"/>
    </source>
</evidence>
<sequence>MERTDDMGALLSETGPNAIVGWVVVVVLSLTAVLTALEGAFDWTFLAFVVVAIDLVPGLAFRDPRVMPPWELIVIAAVPILWEALLGRAFVTDVPAYLAVAALALLIAVELHQFTAVRLNHGLAIALVVLTTLAVAGIWNVLQWVADILVGTSFVLDGRPQDAINADVMIEFIYAGIAGVVSGLVFDLYFRSRNRMPTERTYVPPKPRAELEAEDDAASTAEPESPKLRDRLGISPRRQRQASRAMQVVLAVVLVWGLYIRDLPTIANAAVALGITFVPAILEWEYDLPMDAGLVLWITTAVFLHALGSAGLYDVIDPWDHLTHALSASVVAAAGYAIFRAVHVHTDRVYIPPKVMVAFILIFVFAAGVVWEILEFVIDQSAIVLGLDAVLAQYGINDTIVDLIFNAIGAVIVTLWGTAYLTDVSDSLSERFDRWYESE</sequence>
<keyword evidence="2" id="KW-0472">Membrane</keyword>
<reference evidence="3 4" key="1">
    <citation type="submission" date="2018-10" db="EMBL/GenBank/DDBJ databases">
        <title>Natronolimnobius sp. XQ-INN 246 isolated from Inner Mongolia Autonomous Region of China.</title>
        <authorList>
            <person name="Xue Q."/>
        </authorList>
    </citation>
    <scope>NUCLEOTIDE SEQUENCE [LARGE SCALE GENOMIC DNA]</scope>
    <source>
        <strain evidence="3 4">XQ-INN 246</strain>
    </source>
</reference>